<organism evidence="1 2">
    <name type="scientific">Pseudoneurospora amorphoporcata</name>
    <dbReference type="NCBI Taxonomy" id="241081"/>
    <lineage>
        <taxon>Eukaryota</taxon>
        <taxon>Fungi</taxon>
        <taxon>Dikarya</taxon>
        <taxon>Ascomycota</taxon>
        <taxon>Pezizomycotina</taxon>
        <taxon>Sordariomycetes</taxon>
        <taxon>Sordariomycetidae</taxon>
        <taxon>Sordariales</taxon>
        <taxon>Sordariaceae</taxon>
        <taxon>Pseudoneurospora</taxon>
    </lineage>
</organism>
<accession>A0AAN6NW09</accession>
<sequence length="52" mass="6254">NTIYQSLETWSNSNPSRVFKAGEELNLSQLWNNYFNPTPEELNNLRRFFFLL</sequence>
<dbReference type="Proteomes" id="UP001303222">
    <property type="component" value="Unassembled WGS sequence"/>
</dbReference>
<reference evidence="1" key="2">
    <citation type="submission" date="2023-06" db="EMBL/GenBank/DDBJ databases">
        <authorList>
            <consortium name="Lawrence Berkeley National Laboratory"/>
            <person name="Mondo S.J."/>
            <person name="Hensen N."/>
            <person name="Bonometti L."/>
            <person name="Westerberg I."/>
            <person name="Brannstrom I.O."/>
            <person name="Guillou S."/>
            <person name="Cros-Aarteil S."/>
            <person name="Calhoun S."/>
            <person name="Haridas S."/>
            <person name="Kuo A."/>
            <person name="Pangilinan J."/>
            <person name="Riley R."/>
            <person name="Labutti K."/>
            <person name="Andreopoulos B."/>
            <person name="Lipzen A."/>
            <person name="Chen C."/>
            <person name="Yanf M."/>
            <person name="Daum C."/>
            <person name="Ng V."/>
            <person name="Clum A."/>
            <person name="Steindorff A."/>
            <person name="Ohm R."/>
            <person name="Martin F."/>
            <person name="Silar P."/>
            <person name="Natvig D."/>
            <person name="Lalanne C."/>
            <person name="Gautier V."/>
            <person name="Ament-Velasquez S.L."/>
            <person name="Kruys A."/>
            <person name="Hutchinson M.I."/>
            <person name="Powell A.J."/>
            <person name="Barry K."/>
            <person name="Miller A.N."/>
            <person name="Grigoriev I.V."/>
            <person name="Debuchy R."/>
            <person name="Gladieux P."/>
            <person name="Thoren M.H."/>
            <person name="Johannesson H."/>
        </authorList>
    </citation>
    <scope>NUCLEOTIDE SEQUENCE</scope>
    <source>
        <strain evidence="1">CBS 626.80</strain>
    </source>
</reference>
<comment type="caution">
    <text evidence="1">The sequence shown here is derived from an EMBL/GenBank/DDBJ whole genome shotgun (WGS) entry which is preliminary data.</text>
</comment>
<proteinExistence type="predicted"/>
<dbReference type="AlphaFoldDB" id="A0AAN6NW09"/>
<feature type="non-terminal residue" evidence="1">
    <location>
        <position position="1"/>
    </location>
</feature>
<evidence type="ECO:0000313" key="1">
    <source>
        <dbReference type="EMBL" id="KAK3951188.1"/>
    </source>
</evidence>
<keyword evidence="2" id="KW-1185">Reference proteome</keyword>
<protein>
    <submittedName>
        <fullName evidence="1">Uncharacterized protein</fullName>
    </submittedName>
</protein>
<dbReference type="EMBL" id="MU859154">
    <property type="protein sequence ID" value="KAK3951188.1"/>
    <property type="molecule type" value="Genomic_DNA"/>
</dbReference>
<reference evidence="1" key="1">
    <citation type="journal article" date="2023" name="Mol. Phylogenet. Evol.">
        <title>Genome-scale phylogeny and comparative genomics of the fungal order Sordariales.</title>
        <authorList>
            <person name="Hensen N."/>
            <person name="Bonometti L."/>
            <person name="Westerberg I."/>
            <person name="Brannstrom I.O."/>
            <person name="Guillou S."/>
            <person name="Cros-Aarteil S."/>
            <person name="Calhoun S."/>
            <person name="Haridas S."/>
            <person name="Kuo A."/>
            <person name="Mondo S."/>
            <person name="Pangilinan J."/>
            <person name="Riley R."/>
            <person name="LaButti K."/>
            <person name="Andreopoulos B."/>
            <person name="Lipzen A."/>
            <person name="Chen C."/>
            <person name="Yan M."/>
            <person name="Daum C."/>
            <person name="Ng V."/>
            <person name="Clum A."/>
            <person name="Steindorff A."/>
            <person name="Ohm R.A."/>
            <person name="Martin F."/>
            <person name="Silar P."/>
            <person name="Natvig D.O."/>
            <person name="Lalanne C."/>
            <person name="Gautier V."/>
            <person name="Ament-Velasquez S.L."/>
            <person name="Kruys A."/>
            <person name="Hutchinson M.I."/>
            <person name="Powell A.J."/>
            <person name="Barry K."/>
            <person name="Miller A.N."/>
            <person name="Grigoriev I.V."/>
            <person name="Debuchy R."/>
            <person name="Gladieux P."/>
            <person name="Hiltunen Thoren M."/>
            <person name="Johannesson H."/>
        </authorList>
    </citation>
    <scope>NUCLEOTIDE SEQUENCE</scope>
    <source>
        <strain evidence="1">CBS 626.80</strain>
    </source>
</reference>
<name>A0AAN6NW09_9PEZI</name>
<gene>
    <name evidence="1" type="ORF">QBC32DRAFT_215584</name>
</gene>
<evidence type="ECO:0000313" key="2">
    <source>
        <dbReference type="Proteomes" id="UP001303222"/>
    </source>
</evidence>